<feature type="transmembrane region" description="Helical" evidence="1">
    <location>
        <begin position="114"/>
        <end position="132"/>
    </location>
</feature>
<accession>A0A1B8SDW1</accession>
<sequence>MRWMSSLMAFFGVALVSVAAVPVFATWAVLSIAHGQPRIRRTLQVLSRCSGTGTAAGFVVALAARFRLTGGPPPDSSSIVAVLLQCLSIGAVVGFSCGLFIVVIDTAARFGNRYLGSVAAVVTLSVATRLISSVGDPRRVWTRFLDQITVGVAPADVDKLQRAFDRLQTADAKRAFMESLDWRAILAGYEGLEPLEFPSPWQFTVGMTVTITIAATFSLIHWRRSRPAASRCPAPDLSVPLDG</sequence>
<dbReference type="Proteomes" id="UP000092668">
    <property type="component" value="Unassembled WGS sequence"/>
</dbReference>
<keyword evidence="1" id="KW-1133">Transmembrane helix</keyword>
<gene>
    <name evidence="2" type="ORF">ACT18_15150</name>
</gene>
<dbReference type="EMBL" id="LFOE01000023">
    <property type="protein sequence ID" value="OBY30931.1"/>
    <property type="molecule type" value="Genomic_DNA"/>
</dbReference>
<comment type="caution">
    <text evidence="2">The sequence shown here is derived from an EMBL/GenBank/DDBJ whole genome shotgun (WGS) entry which is preliminary data.</text>
</comment>
<keyword evidence="1" id="KW-0472">Membrane</keyword>
<proteinExistence type="predicted"/>
<name>A0A1B8SDW1_9MYCO</name>
<evidence type="ECO:0000313" key="3">
    <source>
        <dbReference type="Proteomes" id="UP000092668"/>
    </source>
</evidence>
<protein>
    <submittedName>
        <fullName evidence="2">Uncharacterized protein</fullName>
    </submittedName>
</protein>
<feature type="transmembrane region" description="Helical" evidence="1">
    <location>
        <begin position="6"/>
        <end position="33"/>
    </location>
</feature>
<keyword evidence="3" id="KW-1185">Reference proteome</keyword>
<evidence type="ECO:0000313" key="2">
    <source>
        <dbReference type="EMBL" id="OBY30931.1"/>
    </source>
</evidence>
<organism evidence="2 3">
    <name type="scientific">Mycolicibacter kumamotonensis</name>
    <dbReference type="NCBI Taxonomy" id="354243"/>
    <lineage>
        <taxon>Bacteria</taxon>
        <taxon>Bacillati</taxon>
        <taxon>Actinomycetota</taxon>
        <taxon>Actinomycetes</taxon>
        <taxon>Mycobacteriales</taxon>
        <taxon>Mycobacteriaceae</taxon>
        <taxon>Mycolicibacter</taxon>
    </lineage>
</organism>
<dbReference type="AlphaFoldDB" id="A0A1B8SDW1"/>
<feature type="transmembrane region" description="Helical" evidence="1">
    <location>
        <begin position="78"/>
        <end position="102"/>
    </location>
</feature>
<reference evidence="2 3" key="1">
    <citation type="submission" date="2015-06" db="EMBL/GenBank/DDBJ databases">
        <title>Genome sequence of Mycobacterium kumamotonense strain Roo.</title>
        <authorList>
            <person name="Greninger A.L."/>
            <person name="Cunningham G."/>
            <person name="Miller S."/>
        </authorList>
    </citation>
    <scope>NUCLEOTIDE SEQUENCE [LARGE SCALE GENOMIC DNA]</scope>
    <source>
        <strain evidence="2 3">Roo</strain>
    </source>
</reference>
<evidence type="ECO:0000256" key="1">
    <source>
        <dbReference type="SAM" id="Phobius"/>
    </source>
</evidence>
<keyword evidence="1" id="KW-0812">Transmembrane</keyword>
<feature type="transmembrane region" description="Helical" evidence="1">
    <location>
        <begin position="45"/>
        <end position="66"/>
    </location>
</feature>
<feature type="transmembrane region" description="Helical" evidence="1">
    <location>
        <begin position="201"/>
        <end position="222"/>
    </location>
</feature>